<gene>
    <name evidence="2" type="ORF">HHA03_23070</name>
    <name evidence="3" type="ORF">SAMN05421839_13922</name>
</gene>
<reference evidence="3 4" key="1">
    <citation type="submission" date="2016-10" db="EMBL/GenBank/DDBJ databases">
        <authorList>
            <person name="de Groot N.N."/>
        </authorList>
    </citation>
    <scope>NUCLEOTIDE SEQUENCE [LARGE SCALE GENOMIC DNA]</scope>
    <source>
        <strain evidence="3 4">DSM 17073</strain>
    </source>
</reference>
<dbReference type="Pfam" id="PF01381">
    <property type="entry name" value="HTH_3"/>
    <property type="match status" value="1"/>
</dbReference>
<dbReference type="GO" id="GO:0003677">
    <property type="term" value="F:DNA binding"/>
    <property type="evidence" value="ECO:0007669"/>
    <property type="project" value="InterPro"/>
</dbReference>
<proteinExistence type="predicted"/>
<dbReference type="AlphaFoldDB" id="A0A1I5S5L4"/>
<accession>A0A1I5S5L4</accession>
<dbReference type="SUPFAM" id="SSF47413">
    <property type="entry name" value="lambda repressor-like DNA-binding domains"/>
    <property type="match status" value="1"/>
</dbReference>
<dbReference type="SMART" id="SM00530">
    <property type="entry name" value="HTH_XRE"/>
    <property type="match status" value="1"/>
</dbReference>
<dbReference type="Proteomes" id="UP000242243">
    <property type="component" value="Unassembled WGS sequence"/>
</dbReference>
<dbReference type="STRING" id="306540.SAMN05421839_13922"/>
<keyword evidence="5" id="KW-1185">Reference proteome</keyword>
<dbReference type="Proteomes" id="UP000321547">
    <property type="component" value="Unassembled WGS sequence"/>
</dbReference>
<dbReference type="RefSeq" id="WP_089833395.1">
    <property type="nucleotide sequence ID" value="NZ_BJWI01000058.1"/>
</dbReference>
<dbReference type="Gene3D" id="1.10.260.40">
    <property type="entry name" value="lambda repressor-like DNA-binding domains"/>
    <property type="match status" value="1"/>
</dbReference>
<evidence type="ECO:0000313" key="4">
    <source>
        <dbReference type="Proteomes" id="UP000242243"/>
    </source>
</evidence>
<dbReference type="EMBL" id="BJWI01000058">
    <property type="protein sequence ID" value="GEM02775.1"/>
    <property type="molecule type" value="Genomic_DNA"/>
</dbReference>
<dbReference type="InterPro" id="IPR010982">
    <property type="entry name" value="Lambda_DNA-bd_dom_sf"/>
</dbReference>
<dbReference type="CDD" id="cd00093">
    <property type="entry name" value="HTH_XRE"/>
    <property type="match status" value="1"/>
</dbReference>
<dbReference type="InterPro" id="IPR001387">
    <property type="entry name" value="Cro/C1-type_HTH"/>
</dbReference>
<feature type="domain" description="HTH cro/C1-type" evidence="1">
    <location>
        <begin position="4"/>
        <end position="59"/>
    </location>
</feature>
<dbReference type="OrthoDB" id="2736659at2"/>
<organism evidence="3 4">
    <name type="scientific">Halolactibacillus halophilus</name>
    <dbReference type="NCBI Taxonomy" id="306540"/>
    <lineage>
        <taxon>Bacteria</taxon>
        <taxon>Bacillati</taxon>
        <taxon>Bacillota</taxon>
        <taxon>Bacilli</taxon>
        <taxon>Bacillales</taxon>
        <taxon>Bacillaceae</taxon>
        <taxon>Halolactibacillus</taxon>
    </lineage>
</organism>
<sequence>MLRIKELLEEKNISIYQLSKLTGLYDSTLNNIVNNSEANPTFNKICKIADALEVSLDELRGDKHDPH</sequence>
<dbReference type="EMBL" id="FOXC01000039">
    <property type="protein sequence ID" value="SFP65967.1"/>
    <property type="molecule type" value="Genomic_DNA"/>
</dbReference>
<evidence type="ECO:0000313" key="2">
    <source>
        <dbReference type="EMBL" id="GEM02775.1"/>
    </source>
</evidence>
<reference evidence="2 5" key="2">
    <citation type="submission" date="2019-07" db="EMBL/GenBank/DDBJ databases">
        <title>Whole genome shotgun sequence of Halolactibacillus halophilus NBRC 100868.</title>
        <authorList>
            <person name="Hosoyama A."/>
            <person name="Uohara A."/>
            <person name="Ohji S."/>
            <person name="Ichikawa N."/>
        </authorList>
    </citation>
    <scope>NUCLEOTIDE SEQUENCE [LARGE SCALE GENOMIC DNA]</scope>
    <source>
        <strain evidence="2 5">NBRC 100868</strain>
    </source>
</reference>
<evidence type="ECO:0000313" key="3">
    <source>
        <dbReference type="EMBL" id="SFP65967.1"/>
    </source>
</evidence>
<evidence type="ECO:0000313" key="5">
    <source>
        <dbReference type="Proteomes" id="UP000321547"/>
    </source>
</evidence>
<evidence type="ECO:0000259" key="1">
    <source>
        <dbReference type="PROSITE" id="PS50943"/>
    </source>
</evidence>
<dbReference type="PROSITE" id="PS50943">
    <property type="entry name" value="HTH_CROC1"/>
    <property type="match status" value="1"/>
</dbReference>
<protein>
    <submittedName>
        <fullName evidence="3">Helix-turn-helix</fullName>
    </submittedName>
    <submittedName>
        <fullName evidence="2">Transcriptional regulator</fullName>
    </submittedName>
</protein>
<name>A0A1I5S5L4_9BACI</name>